<accession>A0A250XCP9</accession>
<feature type="region of interest" description="Disordered" evidence="2">
    <location>
        <begin position="652"/>
        <end position="671"/>
    </location>
</feature>
<evidence type="ECO:0000313" key="4">
    <source>
        <dbReference type="Proteomes" id="UP000232323"/>
    </source>
</evidence>
<feature type="compositionally biased region" description="Pro residues" evidence="2">
    <location>
        <begin position="887"/>
        <end position="899"/>
    </location>
</feature>
<feature type="coiled-coil region" evidence="1">
    <location>
        <begin position="228"/>
        <end position="262"/>
    </location>
</feature>
<feature type="compositionally biased region" description="Polar residues" evidence="2">
    <location>
        <begin position="985"/>
        <end position="999"/>
    </location>
</feature>
<sequence>MKCSQLLEICNDLGMMAPKGPLTPHTVSVVHSSYKAQGQDGLSFQEFKSAMETLARKSDERSQRLEQELKDQRIMQERLLAQVALSVPSHQTYIGEFKPPDLAIEAAGISERISAGILPVIETHRADLSTVRTGLDELSNQLQLTSKSSIYVLERVQALEHSSAESAQSSTKALASSQVTSSGLGTLSEECRILTQKILALERSRTSLHVEAPQPPSELHVPTVQPAITVLNQQVQTLHTTMEGLQKQVHTLHTLREGLQEQVLTSSTGLNSMQETVEGLPIELRGLKDRISSVEDTLKSMTIATIKGIGAESSPLSVLQPAQTDLDLQGRLATAEAAATEAFEEVRMLKSRMSMAYHMAEMASDAAMRATDVAVPRSSSSEPASSLLGSPMHQLLQKQSVVSDIPSDLANRLAAVEAAAEEADVQLHSMEQLPQLVEELAVKVQGLTNERTQKRSSEGSGNGPLGFSGAFSSTSRHHEQMLQLKELIFKVQALDSKQYVVPQELEHFERRLQEQLAQQQQQQLQVQSSVQVQPMPSSALAQDMAALEVRLSERVDEMVLELRQQLEALRRHNEEQQSNLQKVPFVLEEHVNAIDARLEALELVQQEAADKLQEGLNNETAALSLAMTDLKMEVDQQLHSMGSQSLSAALGRADEGSQHKLASPEMSNGADLEGSQAVTHTQLMEAMQDVYNEIDRRFAKNSTDTSDLSQQQAAAPPLSVSSATELQKLLSTAHEKLEERFSDFGDHYEVTTASFKSSLKDMTQRVDKLEEEVSELQNSQNVEELEGRVGVLTKGLFLLGEKLNNHIASFTDPLASQRASPHNSTEDVKQHPRTLNEEVLAGGSVGGEALLHTKQSNEYRADSSALFLNQGSIEIPYETPPVRVYEPPPVRVYEPPPVRVSPDSQEAGPSQGNAHHQAGSRHLHPTGGGHDRHSRAHIRTSEQFNTQESFVEPSGHRSSLPLYTVNGHEHAVIQGTFSDLYLESGPQTHTPISHKNSGSPGIIMRERGEEGSEVDSSLLSADPLYSAVPGSSPQRIQTWAQHPGRDQSGGDSPVTASKQEPKMKQRGSLRYEVNAEVQFVNFVETQQDLLLKRSKSKSNMSPLPTTSLAYRLPAGRVAPHLQSPLPVLGSPLLGGSPMTLQRRVSMASGLNPKAHL</sequence>
<protein>
    <recommendedName>
        <fullName evidence="5">EF-hand domain-containing protein</fullName>
    </recommendedName>
</protein>
<feature type="coiled-coil region" evidence="1">
    <location>
        <begin position="552"/>
        <end position="579"/>
    </location>
</feature>
<reference evidence="3 4" key="1">
    <citation type="submission" date="2017-08" db="EMBL/GenBank/DDBJ databases">
        <title>Acidophilic green algal genome provides insights into adaptation to an acidic environment.</title>
        <authorList>
            <person name="Hirooka S."/>
            <person name="Hirose Y."/>
            <person name="Kanesaki Y."/>
            <person name="Higuchi S."/>
            <person name="Fujiwara T."/>
            <person name="Onuma R."/>
            <person name="Era A."/>
            <person name="Ohbayashi R."/>
            <person name="Uzuka A."/>
            <person name="Nozaki H."/>
            <person name="Yoshikawa H."/>
            <person name="Miyagishima S.Y."/>
        </authorList>
    </citation>
    <scope>NUCLEOTIDE SEQUENCE [LARGE SCALE GENOMIC DNA]</scope>
    <source>
        <strain evidence="3 4">NIES-2499</strain>
    </source>
</reference>
<name>A0A250XCP9_9CHLO</name>
<keyword evidence="1" id="KW-0175">Coiled coil</keyword>
<dbReference type="EMBL" id="BEGY01000053">
    <property type="protein sequence ID" value="GAX80530.1"/>
    <property type="molecule type" value="Genomic_DNA"/>
</dbReference>
<feature type="compositionally biased region" description="Polar residues" evidence="2">
    <location>
        <begin position="1029"/>
        <end position="1040"/>
    </location>
</feature>
<dbReference type="Gene3D" id="1.10.238.10">
    <property type="entry name" value="EF-hand"/>
    <property type="match status" value="1"/>
</dbReference>
<gene>
    <name evidence="3" type="ORF">CEUSTIGMA_g7968.t1</name>
</gene>
<feature type="region of interest" description="Disordered" evidence="2">
    <location>
        <begin position="449"/>
        <end position="472"/>
    </location>
</feature>
<evidence type="ECO:0008006" key="5">
    <source>
        <dbReference type="Google" id="ProtNLM"/>
    </source>
</evidence>
<keyword evidence="4" id="KW-1185">Reference proteome</keyword>
<dbReference type="OrthoDB" id="563893at2759"/>
<feature type="coiled-coil region" evidence="1">
    <location>
        <begin position="752"/>
        <end position="786"/>
    </location>
</feature>
<feature type="region of interest" description="Disordered" evidence="2">
    <location>
        <begin position="984"/>
        <end position="1067"/>
    </location>
</feature>
<feature type="coiled-coil region" evidence="1">
    <location>
        <begin position="55"/>
        <end position="82"/>
    </location>
</feature>
<evidence type="ECO:0000313" key="3">
    <source>
        <dbReference type="EMBL" id="GAX80530.1"/>
    </source>
</evidence>
<dbReference type="AlphaFoldDB" id="A0A250XCP9"/>
<proteinExistence type="predicted"/>
<evidence type="ECO:0000256" key="1">
    <source>
        <dbReference type="SAM" id="Coils"/>
    </source>
</evidence>
<feature type="region of interest" description="Disordered" evidence="2">
    <location>
        <begin position="887"/>
        <end position="934"/>
    </location>
</feature>
<organism evidence="3 4">
    <name type="scientific">Chlamydomonas eustigma</name>
    <dbReference type="NCBI Taxonomy" id="1157962"/>
    <lineage>
        <taxon>Eukaryota</taxon>
        <taxon>Viridiplantae</taxon>
        <taxon>Chlorophyta</taxon>
        <taxon>core chlorophytes</taxon>
        <taxon>Chlorophyceae</taxon>
        <taxon>CS clade</taxon>
        <taxon>Chlamydomonadales</taxon>
        <taxon>Chlamydomonadaceae</taxon>
        <taxon>Chlamydomonas</taxon>
    </lineage>
</organism>
<comment type="caution">
    <text evidence="3">The sequence shown here is derived from an EMBL/GenBank/DDBJ whole genome shotgun (WGS) entry which is preliminary data.</text>
</comment>
<feature type="compositionally biased region" description="Polar residues" evidence="2">
    <location>
        <begin position="902"/>
        <end position="914"/>
    </location>
</feature>
<dbReference type="Proteomes" id="UP000232323">
    <property type="component" value="Unassembled WGS sequence"/>
</dbReference>
<evidence type="ECO:0000256" key="2">
    <source>
        <dbReference type="SAM" id="MobiDB-lite"/>
    </source>
</evidence>